<evidence type="ECO:0000256" key="2">
    <source>
        <dbReference type="SAM" id="MobiDB-lite"/>
    </source>
</evidence>
<feature type="region of interest" description="Disordered" evidence="2">
    <location>
        <begin position="1"/>
        <end position="29"/>
    </location>
</feature>
<gene>
    <name evidence="3" type="ORF">K402DRAFT_454438</name>
</gene>
<feature type="region of interest" description="Disordered" evidence="2">
    <location>
        <begin position="70"/>
        <end position="108"/>
    </location>
</feature>
<reference evidence="3" key="1">
    <citation type="journal article" date="2020" name="Stud. Mycol.">
        <title>101 Dothideomycetes genomes: a test case for predicting lifestyles and emergence of pathogens.</title>
        <authorList>
            <person name="Haridas S."/>
            <person name="Albert R."/>
            <person name="Binder M."/>
            <person name="Bloem J."/>
            <person name="Labutti K."/>
            <person name="Salamov A."/>
            <person name="Andreopoulos B."/>
            <person name="Baker S."/>
            <person name="Barry K."/>
            <person name="Bills G."/>
            <person name="Bluhm B."/>
            <person name="Cannon C."/>
            <person name="Castanera R."/>
            <person name="Culley D."/>
            <person name="Daum C."/>
            <person name="Ezra D."/>
            <person name="Gonzalez J."/>
            <person name="Henrissat B."/>
            <person name="Kuo A."/>
            <person name="Liang C."/>
            <person name="Lipzen A."/>
            <person name="Lutzoni F."/>
            <person name="Magnuson J."/>
            <person name="Mondo S."/>
            <person name="Nolan M."/>
            <person name="Ohm R."/>
            <person name="Pangilinan J."/>
            <person name="Park H.-J."/>
            <person name="Ramirez L."/>
            <person name="Alfaro M."/>
            <person name="Sun H."/>
            <person name="Tritt A."/>
            <person name="Yoshinaga Y."/>
            <person name="Zwiers L.-H."/>
            <person name="Turgeon B."/>
            <person name="Goodwin S."/>
            <person name="Spatafora J."/>
            <person name="Crous P."/>
            <person name="Grigoriev I."/>
        </authorList>
    </citation>
    <scope>NUCLEOTIDE SEQUENCE</scope>
    <source>
        <strain evidence="3">CBS 113979</strain>
    </source>
</reference>
<feature type="region of interest" description="Disordered" evidence="2">
    <location>
        <begin position="456"/>
        <end position="506"/>
    </location>
</feature>
<feature type="coiled-coil region" evidence="1">
    <location>
        <begin position="36"/>
        <end position="70"/>
    </location>
</feature>
<feature type="compositionally biased region" description="Low complexity" evidence="2">
    <location>
        <begin position="475"/>
        <end position="490"/>
    </location>
</feature>
<keyword evidence="4" id="KW-1185">Reference proteome</keyword>
<evidence type="ECO:0000313" key="4">
    <source>
        <dbReference type="Proteomes" id="UP000800041"/>
    </source>
</evidence>
<name>A0A6G1H0H4_9PEZI</name>
<evidence type="ECO:0000313" key="3">
    <source>
        <dbReference type="EMBL" id="KAF1986468.1"/>
    </source>
</evidence>
<sequence length="614" mass="66896">MSSSKQPKPGNVSAVPPPKHPQGRQRYAPGQYLDGVQFWQEQCERVSLQNADLQARIAELQRQNEKLKAKAIGGAETAASTSKKRKLDPSSVGEKANKRGKAAANVDLEDEESFSKSFDTLGMGKESTNTLRQLYRIKLHCVSSNIDDSSLSGDLIQAAGSLATLVENVYLQHQEKRLGIKFVNPPKTSRDGKKLASSVRSFPQLPPEMDDQEISAFSLAAARSIILLYHGLAKLAERRSDTDVVKERCVGAVVYAYVQMFSQLLSTLAELCRRMAKYEATAGSRANADTTQGIAVARGKTAKKAATAVMKRKATRQSVRFAEPSGSLKSLQTKDEPLILLDTKGRPDLPRRLSSLLSGLISTLSPNMPPHHDLFEGMLHLLLDRVGKTLHFCVFGCERIDDIQAQILAGGTLGNIEVQDSQKESEDQEKKAAAEIEGKALMSVVEKAIFISEGDLGNKRTPLPSAQESSTTPAKSKSNSNSSKVVSSNKNENEKESSKSQSKSNEIDLAEHAKRKLQDTLIKCVFGPTPPLPSRVSEGSLHNRGGHNVIATVLKMPPKILLPDVGRNVEDEGDEAKGRADWVEGKVWELVGWDVLGGLPVESDPMDESTEDEL</sequence>
<dbReference type="AlphaFoldDB" id="A0A6G1H0H4"/>
<accession>A0A6G1H0H4</accession>
<proteinExistence type="predicted"/>
<dbReference type="Proteomes" id="UP000800041">
    <property type="component" value="Unassembled WGS sequence"/>
</dbReference>
<dbReference type="EMBL" id="ML977157">
    <property type="protein sequence ID" value="KAF1986468.1"/>
    <property type="molecule type" value="Genomic_DNA"/>
</dbReference>
<feature type="compositionally biased region" description="Polar residues" evidence="2">
    <location>
        <begin position="464"/>
        <end position="474"/>
    </location>
</feature>
<evidence type="ECO:0000256" key="1">
    <source>
        <dbReference type="SAM" id="Coils"/>
    </source>
</evidence>
<organism evidence="3 4">
    <name type="scientific">Aulographum hederae CBS 113979</name>
    <dbReference type="NCBI Taxonomy" id="1176131"/>
    <lineage>
        <taxon>Eukaryota</taxon>
        <taxon>Fungi</taxon>
        <taxon>Dikarya</taxon>
        <taxon>Ascomycota</taxon>
        <taxon>Pezizomycotina</taxon>
        <taxon>Dothideomycetes</taxon>
        <taxon>Pleosporomycetidae</taxon>
        <taxon>Aulographales</taxon>
        <taxon>Aulographaceae</taxon>
    </lineage>
</organism>
<keyword evidence="1" id="KW-0175">Coiled coil</keyword>
<protein>
    <submittedName>
        <fullName evidence="3">Uncharacterized protein</fullName>
    </submittedName>
</protein>
<dbReference type="OrthoDB" id="202825at2759"/>